<organism evidence="2 3">
    <name type="scientific">Mesorhizobium zhangyense</name>
    <dbReference type="NCBI Taxonomy" id="1776730"/>
    <lineage>
        <taxon>Bacteria</taxon>
        <taxon>Pseudomonadati</taxon>
        <taxon>Pseudomonadota</taxon>
        <taxon>Alphaproteobacteria</taxon>
        <taxon>Hyphomicrobiales</taxon>
        <taxon>Phyllobacteriaceae</taxon>
        <taxon>Mesorhizobium</taxon>
    </lineage>
</organism>
<proteinExistence type="predicted"/>
<keyword evidence="3" id="KW-1185">Reference proteome</keyword>
<evidence type="ECO:0008006" key="4">
    <source>
        <dbReference type="Google" id="ProtNLM"/>
    </source>
</evidence>
<name>A0A7C9R507_9HYPH</name>
<dbReference type="RefSeq" id="WP_165113528.1">
    <property type="nucleotide sequence ID" value="NZ_JAAKZG010000001.1"/>
</dbReference>
<sequence>MKKTIIALTAVLMTSGIALAQNTNSVIQTAHDAAPVSVVVKQPANIDYSSQAAISSTVGATNEQQRAAIIQERADNR</sequence>
<reference evidence="2 3" key="1">
    <citation type="submission" date="2020-02" db="EMBL/GenBank/DDBJ databases">
        <title>Genome sequence of the type strain CGMCC 1.15528 of Mesorhizobium zhangyense.</title>
        <authorList>
            <person name="Gao J."/>
            <person name="Sun J."/>
        </authorList>
    </citation>
    <scope>NUCLEOTIDE SEQUENCE [LARGE SCALE GENOMIC DNA]</scope>
    <source>
        <strain evidence="2 3">CGMCC 1.15528</strain>
    </source>
</reference>
<dbReference type="AlphaFoldDB" id="A0A7C9R507"/>
<evidence type="ECO:0000313" key="2">
    <source>
        <dbReference type="EMBL" id="NGN39738.1"/>
    </source>
</evidence>
<evidence type="ECO:0000256" key="1">
    <source>
        <dbReference type="SAM" id="SignalP"/>
    </source>
</evidence>
<keyword evidence="1" id="KW-0732">Signal</keyword>
<accession>A0A7C9R507</accession>
<gene>
    <name evidence="2" type="ORF">G6N74_01535</name>
</gene>
<protein>
    <recommendedName>
        <fullName evidence="4">DUF4148 domain-containing protein</fullName>
    </recommendedName>
</protein>
<feature type="chain" id="PRO_5028985331" description="DUF4148 domain-containing protein" evidence="1">
    <location>
        <begin position="21"/>
        <end position="77"/>
    </location>
</feature>
<comment type="caution">
    <text evidence="2">The sequence shown here is derived from an EMBL/GenBank/DDBJ whole genome shotgun (WGS) entry which is preliminary data.</text>
</comment>
<feature type="signal peptide" evidence="1">
    <location>
        <begin position="1"/>
        <end position="20"/>
    </location>
</feature>
<evidence type="ECO:0000313" key="3">
    <source>
        <dbReference type="Proteomes" id="UP000481252"/>
    </source>
</evidence>
<dbReference type="Proteomes" id="UP000481252">
    <property type="component" value="Unassembled WGS sequence"/>
</dbReference>
<dbReference type="EMBL" id="JAAKZG010000001">
    <property type="protein sequence ID" value="NGN39738.1"/>
    <property type="molecule type" value="Genomic_DNA"/>
</dbReference>